<reference evidence="1 2" key="1">
    <citation type="submission" date="2019-05" db="EMBL/GenBank/DDBJ databases">
        <title>Another draft genome of Portunus trituberculatus and its Hox gene families provides insights of decapod evolution.</title>
        <authorList>
            <person name="Jeong J.-H."/>
            <person name="Song I."/>
            <person name="Kim S."/>
            <person name="Choi T."/>
            <person name="Kim D."/>
            <person name="Ryu S."/>
            <person name="Kim W."/>
        </authorList>
    </citation>
    <scope>NUCLEOTIDE SEQUENCE [LARGE SCALE GENOMIC DNA]</scope>
    <source>
        <tissue evidence="1">Muscle</tissue>
    </source>
</reference>
<proteinExistence type="predicted"/>
<dbReference type="AlphaFoldDB" id="A0A5B7K546"/>
<comment type="caution">
    <text evidence="1">The sequence shown here is derived from an EMBL/GenBank/DDBJ whole genome shotgun (WGS) entry which is preliminary data.</text>
</comment>
<gene>
    <name evidence="1" type="ORF">E2C01_095855</name>
</gene>
<sequence length="27" mass="3134">MWGLKCEDSGHQSSDLHRPFLMSIKMV</sequence>
<dbReference type="EMBL" id="VSRR010122688">
    <property type="protein sequence ID" value="MPD00388.1"/>
    <property type="molecule type" value="Genomic_DNA"/>
</dbReference>
<organism evidence="1 2">
    <name type="scientific">Portunus trituberculatus</name>
    <name type="common">Swimming crab</name>
    <name type="synonym">Neptunus trituberculatus</name>
    <dbReference type="NCBI Taxonomy" id="210409"/>
    <lineage>
        <taxon>Eukaryota</taxon>
        <taxon>Metazoa</taxon>
        <taxon>Ecdysozoa</taxon>
        <taxon>Arthropoda</taxon>
        <taxon>Crustacea</taxon>
        <taxon>Multicrustacea</taxon>
        <taxon>Malacostraca</taxon>
        <taxon>Eumalacostraca</taxon>
        <taxon>Eucarida</taxon>
        <taxon>Decapoda</taxon>
        <taxon>Pleocyemata</taxon>
        <taxon>Brachyura</taxon>
        <taxon>Eubrachyura</taxon>
        <taxon>Portunoidea</taxon>
        <taxon>Portunidae</taxon>
        <taxon>Portuninae</taxon>
        <taxon>Portunus</taxon>
    </lineage>
</organism>
<name>A0A5B7K546_PORTR</name>
<protein>
    <submittedName>
        <fullName evidence="1">Uncharacterized protein</fullName>
    </submittedName>
</protein>
<keyword evidence="2" id="KW-1185">Reference proteome</keyword>
<accession>A0A5B7K546</accession>
<dbReference type="Proteomes" id="UP000324222">
    <property type="component" value="Unassembled WGS sequence"/>
</dbReference>
<evidence type="ECO:0000313" key="2">
    <source>
        <dbReference type="Proteomes" id="UP000324222"/>
    </source>
</evidence>
<evidence type="ECO:0000313" key="1">
    <source>
        <dbReference type="EMBL" id="MPD00388.1"/>
    </source>
</evidence>